<organism evidence="1">
    <name type="scientific">bioreactor metagenome</name>
    <dbReference type="NCBI Taxonomy" id="1076179"/>
    <lineage>
        <taxon>unclassified sequences</taxon>
        <taxon>metagenomes</taxon>
        <taxon>ecological metagenomes</taxon>
    </lineage>
</organism>
<proteinExistence type="predicted"/>
<gene>
    <name evidence="1" type="ORF">SDC9_81741</name>
</gene>
<protein>
    <submittedName>
        <fullName evidence="1">Uncharacterized protein</fullName>
    </submittedName>
</protein>
<accession>A0A644Z576</accession>
<dbReference type="AlphaFoldDB" id="A0A644Z576"/>
<evidence type="ECO:0000313" key="1">
    <source>
        <dbReference type="EMBL" id="MPM35151.1"/>
    </source>
</evidence>
<dbReference type="EMBL" id="VSSQ01007193">
    <property type="protein sequence ID" value="MPM35151.1"/>
    <property type="molecule type" value="Genomic_DNA"/>
</dbReference>
<sequence length="175" mass="19192">MHGDGKNLFETKGFLEGFERHRHPRTGAIGIGNDATAPSSQFALDGQNICLIWVDLRQQNGNIRRHAVRRSIGADHAACLRKGRFNIHSGICGKRGEDQWYTGRFRGSGLDDHLSGPGRHIAGQDPMAGFAISFAHSAVRGGNGHYFEVRVTIQQLNESLTNAARGSQYGNRNTI</sequence>
<comment type="caution">
    <text evidence="1">The sequence shown here is derived from an EMBL/GenBank/DDBJ whole genome shotgun (WGS) entry which is preliminary data.</text>
</comment>
<reference evidence="1" key="1">
    <citation type="submission" date="2019-08" db="EMBL/GenBank/DDBJ databases">
        <authorList>
            <person name="Kucharzyk K."/>
            <person name="Murdoch R.W."/>
            <person name="Higgins S."/>
            <person name="Loffler F."/>
        </authorList>
    </citation>
    <scope>NUCLEOTIDE SEQUENCE</scope>
</reference>
<name>A0A644Z576_9ZZZZ</name>